<accession>A0ACB6ZD90</accession>
<comment type="caution">
    <text evidence="1">The sequence shown here is derived from an EMBL/GenBank/DDBJ whole genome shotgun (WGS) entry which is preliminary data.</text>
</comment>
<name>A0ACB6ZD90_THEGA</name>
<dbReference type="Proteomes" id="UP000886501">
    <property type="component" value="Unassembled WGS sequence"/>
</dbReference>
<organism evidence="1 2">
    <name type="scientific">Thelephora ganbajun</name>
    <name type="common">Ganba fungus</name>
    <dbReference type="NCBI Taxonomy" id="370292"/>
    <lineage>
        <taxon>Eukaryota</taxon>
        <taxon>Fungi</taxon>
        <taxon>Dikarya</taxon>
        <taxon>Basidiomycota</taxon>
        <taxon>Agaricomycotina</taxon>
        <taxon>Agaricomycetes</taxon>
        <taxon>Thelephorales</taxon>
        <taxon>Thelephoraceae</taxon>
        <taxon>Thelephora</taxon>
    </lineage>
</organism>
<keyword evidence="2" id="KW-1185">Reference proteome</keyword>
<dbReference type="EMBL" id="MU118031">
    <property type="protein sequence ID" value="KAF9647537.1"/>
    <property type="molecule type" value="Genomic_DNA"/>
</dbReference>
<protein>
    <submittedName>
        <fullName evidence="1">Uncharacterized protein</fullName>
    </submittedName>
</protein>
<gene>
    <name evidence="1" type="ORF">BDM02DRAFT_3116882</name>
</gene>
<reference evidence="1" key="1">
    <citation type="submission" date="2019-10" db="EMBL/GenBank/DDBJ databases">
        <authorList>
            <consortium name="DOE Joint Genome Institute"/>
            <person name="Kuo A."/>
            <person name="Miyauchi S."/>
            <person name="Kiss E."/>
            <person name="Drula E."/>
            <person name="Kohler A."/>
            <person name="Sanchez-Garcia M."/>
            <person name="Andreopoulos B."/>
            <person name="Barry K.W."/>
            <person name="Bonito G."/>
            <person name="Buee M."/>
            <person name="Carver A."/>
            <person name="Chen C."/>
            <person name="Cichocki N."/>
            <person name="Clum A."/>
            <person name="Culley D."/>
            <person name="Crous P.W."/>
            <person name="Fauchery L."/>
            <person name="Girlanda M."/>
            <person name="Hayes R."/>
            <person name="Keri Z."/>
            <person name="Labutti K."/>
            <person name="Lipzen A."/>
            <person name="Lombard V."/>
            <person name="Magnuson J."/>
            <person name="Maillard F."/>
            <person name="Morin E."/>
            <person name="Murat C."/>
            <person name="Nolan M."/>
            <person name="Ohm R."/>
            <person name="Pangilinan J."/>
            <person name="Pereira M."/>
            <person name="Perotto S."/>
            <person name="Peter M."/>
            <person name="Riley R."/>
            <person name="Sitrit Y."/>
            <person name="Stielow B."/>
            <person name="Szollosi G."/>
            <person name="Zifcakova L."/>
            <person name="Stursova M."/>
            <person name="Spatafora J.W."/>
            <person name="Tedersoo L."/>
            <person name="Vaario L.-M."/>
            <person name="Yamada A."/>
            <person name="Yan M."/>
            <person name="Wang P."/>
            <person name="Xu J."/>
            <person name="Bruns T."/>
            <person name="Baldrian P."/>
            <person name="Vilgalys R."/>
            <person name="Henrissat B."/>
            <person name="Grigoriev I.V."/>
            <person name="Hibbett D."/>
            <person name="Nagy L.G."/>
            <person name="Martin F.M."/>
        </authorList>
    </citation>
    <scope>NUCLEOTIDE SEQUENCE</scope>
    <source>
        <strain evidence="1">P2</strain>
    </source>
</reference>
<sequence>MHCLWAYDYLLTLGDEVRSFLHFSADAPDPEVAQTQYAWKGRRSWIFALFIANRYTPVFHLIWSNAVMYNYTKPFCQDTKWLIIAHTTAITILAEITVALRVYAVTERNKWLAGVLSVLIAAQFGFGFFSMIRVAIHPLQPMPEINLDPFKFCVYKRWRLGELIFVNIAVAFDVLAFFTILTTAKKPGVDGHPDIPSILNTILRDATLYFVFMFLCQFLSQLFLFVTPDSIQLFPGL</sequence>
<evidence type="ECO:0000313" key="2">
    <source>
        <dbReference type="Proteomes" id="UP000886501"/>
    </source>
</evidence>
<proteinExistence type="predicted"/>
<evidence type="ECO:0000313" key="1">
    <source>
        <dbReference type="EMBL" id="KAF9647537.1"/>
    </source>
</evidence>
<reference evidence="1" key="2">
    <citation type="journal article" date="2020" name="Nat. Commun.">
        <title>Large-scale genome sequencing of mycorrhizal fungi provides insights into the early evolution of symbiotic traits.</title>
        <authorList>
            <person name="Miyauchi S."/>
            <person name="Kiss E."/>
            <person name="Kuo A."/>
            <person name="Drula E."/>
            <person name="Kohler A."/>
            <person name="Sanchez-Garcia M."/>
            <person name="Morin E."/>
            <person name="Andreopoulos B."/>
            <person name="Barry K.W."/>
            <person name="Bonito G."/>
            <person name="Buee M."/>
            <person name="Carver A."/>
            <person name="Chen C."/>
            <person name="Cichocki N."/>
            <person name="Clum A."/>
            <person name="Culley D."/>
            <person name="Crous P.W."/>
            <person name="Fauchery L."/>
            <person name="Girlanda M."/>
            <person name="Hayes R.D."/>
            <person name="Keri Z."/>
            <person name="LaButti K."/>
            <person name="Lipzen A."/>
            <person name="Lombard V."/>
            <person name="Magnuson J."/>
            <person name="Maillard F."/>
            <person name="Murat C."/>
            <person name="Nolan M."/>
            <person name="Ohm R.A."/>
            <person name="Pangilinan J."/>
            <person name="Pereira M.F."/>
            <person name="Perotto S."/>
            <person name="Peter M."/>
            <person name="Pfister S."/>
            <person name="Riley R."/>
            <person name="Sitrit Y."/>
            <person name="Stielow J.B."/>
            <person name="Szollosi G."/>
            <person name="Zifcakova L."/>
            <person name="Stursova M."/>
            <person name="Spatafora J.W."/>
            <person name="Tedersoo L."/>
            <person name="Vaario L.M."/>
            <person name="Yamada A."/>
            <person name="Yan M."/>
            <person name="Wang P."/>
            <person name="Xu J."/>
            <person name="Bruns T."/>
            <person name="Baldrian P."/>
            <person name="Vilgalys R."/>
            <person name="Dunand C."/>
            <person name="Henrissat B."/>
            <person name="Grigoriev I.V."/>
            <person name="Hibbett D."/>
            <person name="Nagy L.G."/>
            <person name="Martin F.M."/>
        </authorList>
    </citation>
    <scope>NUCLEOTIDE SEQUENCE</scope>
    <source>
        <strain evidence="1">P2</strain>
    </source>
</reference>